<keyword evidence="2" id="KW-0812">Transmembrane</keyword>
<evidence type="ECO:0000256" key="1">
    <source>
        <dbReference type="SAM" id="MobiDB-lite"/>
    </source>
</evidence>
<dbReference type="InterPro" id="IPR027417">
    <property type="entry name" value="P-loop_NTPase"/>
</dbReference>
<dbReference type="Gene3D" id="1.10.8.60">
    <property type="match status" value="1"/>
</dbReference>
<dbReference type="GeneID" id="36951807"/>
<keyword evidence="2" id="KW-1133">Transmembrane helix</keyword>
<keyword evidence="4" id="KW-0934">Plastid</keyword>
<evidence type="ECO:0000313" key="4">
    <source>
        <dbReference type="EMBL" id="AWI68769.1"/>
    </source>
</evidence>
<evidence type="ECO:0000256" key="2">
    <source>
        <dbReference type="SAM" id="Phobius"/>
    </source>
</evidence>
<dbReference type="InterPro" id="IPR050168">
    <property type="entry name" value="AAA_ATPase_domain"/>
</dbReference>
<feature type="domain" description="ATPase AAA-type core" evidence="3">
    <location>
        <begin position="3152"/>
        <end position="3202"/>
    </location>
</feature>
<reference evidence="4" key="1">
    <citation type="journal article" date="2018" name="Am. J. Bot.">
        <title>Organellar phylogenomics inform systematics in the green algal family Hydrodictyaceae (Chlorophyceae) and provide clues to the complex evolutionary history of plastid genomes in the green algal tree of life.</title>
        <authorList>
            <person name="McManus H.A."/>
            <person name="Fucikova K."/>
            <person name="Lewis P.O."/>
            <person name="Lewis L.A."/>
            <person name="Karol K.G."/>
        </authorList>
    </citation>
    <scope>NUCLEOTIDE SEQUENCE</scope>
</reference>
<dbReference type="PANTHER" id="PTHR23077">
    <property type="entry name" value="AAA-FAMILY ATPASE"/>
    <property type="match status" value="1"/>
</dbReference>
<dbReference type="Pfam" id="PF00004">
    <property type="entry name" value="AAA"/>
    <property type="match status" value="1"/>
</dbReference>
<dbReference type="PANTHER" id="PTHR23077:SF117">
    <property type="entry name" value="AAA+ ATPASE DOMAIN-CONTAINING PROTEIN"/>
    <property type="match status" value="1"/>
</dbReference>
<feature type="transmembrane region" description="Helical" evidence="2">
    <location>
        <begin position="2163"/>
        <end position="2182"/>
    </location>
</feature>
<dbReference type="InterPro" id="IPR003959">
    <property type="entry name" value="ATPase_AAA_core"/>
</dbReference>
<feature type="transmembrane region" description="Helical" evidence="2">
    <location>
        <begin position="2194"/>
        <end position="2214"/>
    </location>
</feature>
<protein>
    <submittedName>
        <fullName evidence="4">Cell division protein</fullName>
    </submittedName>
</protein>
<keyword evidence="2" id="KW-0472">Membrane</keyword>
<feature type="compositionally biased region" description="Basic and acidic residues" evidence="1">
    <location>
        <begin position="1236"/>
        <end position="1248"/>
    </location>
</feature>
<geneLocation type="chloroplast" evidence="4"/>
<dbReference type="EMBL" id="MF276984">
    <property type="protein sequence ID" value="AWI68769.1"/>
    <property type="molecule type" value="Genomic_DNA"/>
</dbReference>
<keyword evidence="4" id="KW-0150">Chloroplast</keyword>
<sequence>MQYWIFPLIGFVGLTWNKNSNLFEIIDCHQLALLSSVLRIGAAEANASEPTHSALVLRIGAAEANASAPSEETNAKLLLLSHAERSKEAKKQKSNKKNINNNILINKKNENYNLNQISKSVESSFSFPIQQEQESYPNDLYEYYFMAKSELEQKLSKLNNNGNQLAFLSSVLRFGAAEANASTAFRKTRSTSEEAKKQKSVKSFIKNYQVYDKDDMLLNFFLWSKTRPIEIGTLFFNKNKQNLTNIVPTLTSNIREIYKNSPKKLLPISMYYKNLNNNNLRSRFAEASAPLKQMQSFCSTPSLLASRRRSRPASKRAERKSKSQKEEKHKSKTQRNKIKKNTLFSLLRSRKVKAKEDNERLMKIIKIPNTFSIKPINQKQKDILHDHPIRSYEKAKILLDNAIKNFLLKETNNKDKNFKNFISIYSLDKLKNQNYFINKNITQSKLLFNFSILKSSQKNKCLSDSKINSTSFGIFEFKNKEPEQSKIANESNILKVQNNNKVKENNIFIKKVTEKLKFDLDKLLFSKRFKKNFILLNNNTQQNHLQTKFASNLRFFRLRVGFAFAKRAAKERMQSFCSTPWSKRRKNNLKFLFLLNSNLKNTKNILKNFKKMKGRIPSIKENKIKNYIYELSVLNYWKKSLNLLNLNNNKLSYSSKFFKKDRFFVENYLNSQINSKMLQQNIKTKEKILANFVSKQPAQPLCGSIGSFTREEAHAELLLLRRSRPASKAKSTQKKNEDFLYKKNKVHLKKQKHNERNSQEFFNKFVKIQKLLKTNTKNSSLFPFQSSNFNPIKLNNSIITSDLFYKDNFNILSNKFLYNKKQNLLYNYHLYSSKINSKENYINRNFYKKNKKVLGKFILKSIANSATKINDFNKFPVKFKNQKFETSSFKIKDHSELASFASVLRIGAAEANASEPKRRSEKHSLLILSHRSFADAKSEEVKSKQKSKIQESQSKIDAEQSKILQTKEKNSINFILHLKQISFNINNFNSKLYSLIDNIYNIFSNDLTKKTTSLETNSKNIKFVKNHTCKQSLQATFTSSHRCACIRFGCAEAKNRSEKPLLRFGAAETKGSSHGVSKAFSSFTSSRAKEPMRRSEKAKEVRKKLIKKKNNLKVFKLGLNTKSFNKNLKKNKKEKIFRSLLSYKFSYENANPQKEQKVNLKKNIMYSEMKLQNNLRSSSLLDLRQLALLSLAGRLRLREASSEETNAKLLLHSFAARFAKAKPTRKRTGGAKKQKSKIDKAKQRSEVKKKLKKRMRNLLSINSNNNKIHYKFDYQLALRSSSAKPSEEAKKQKSKIDDKKTTFKKINSLNSSALFSQSVIGNKIRVQKLANNISFASVLRSHSAEANASVPMRMQKKEKNYYKNKISLNRILRRIGFVFLSELKIKKNSYQNINVSLYNMNLNKKDLLIQRFEKEKSLQKKRRRKKLKLETRRRKKRKRFYPRPIWLRYSLYKKFLNSRHSYNNFYYRKKVFFASLLSLAGRQSLRSFRSTPSLLRLCRPASERAKRSEEQNLQSTMLSFAERMQSKENNKKLSIHIPEKNEKIINISNFFLKNQKLKNKIYRNNKQKWGNFIQDTPQFEKISLKKIKFFPHFPVFQNKEYYKVSSRILAEFQPLCWKSYWLRSNLTPYMNRIQKNFSFMKQVEKTNNISNINTFLYKIFGFFSYDFYSFKFKMLPFYTDFKNSFDNQHAFYLSNLLFQESTNKIAEYNRIEFERFSEILKNVKFNMNLEGQLKPKSYKFIAWKYLLSSRELKTFNKKNFWYRLSYNTKPNLSSVSPFVILSNTFSKNSASIKPYGSSGTLRALWTFNKSNIFTFKEKNQIRDLWEQTKLREQLKSNQTKKFLMNLIKVKDNLYLKDIFSHSLISHPLLSESYNKKNLLSFTDSFAPKESKVPQSESNFQQMKEEVTCASKAFTQAKDTKKSSNLKNLNIINFSTIKKLQTTQRKLVLMSLFQQNSLVLMKQPALLSLAGRLRLREASSEGTNAELLLHSVEQKKKQNYSNSIQNKMNNICFNYYIRLLKSKISNSKLNTKKNLTLDSIIRRAMQTQRRKALKSKNFVFSYTLKNKKDLPFINIGKPRLLKPSSYFWWSSKNFQIPFNLNIFNDSYTSLFFFHSFTPLNAEHSEKKPESYNKKEKPKIQITQQTQTNKLIVFFGFAFAPRAQYIFIFSILLHLSILFSFIRIPELRGLLKFQILLFYKISNSYFIILYSIYDLLKKYKTETFKTYNSLYQKTYKLLSYINILDLESQNAHSFRSFGKSDYSGLHFEKETNKIVFSELASFASSRAKEPMRRSASSRAGRLRLREASSKKSSEEAKKLKLKNQNIQKTKTKEKRNFYNLKYSNILNKINKNNKQKKQFSSYYFLYKISFYKNLKNKKYFYFPTLNQMSDLTLKSMHFYDKPYDFSYSIKQWAGALKYPKIYNKNLKSYNENKKLVNKVYFTSKTPFIYSFSYNFIEFFYSKKILSTSSNNESNKKTKKNLYQKSDFKILKLDIKKNFITELYKRFMSFKNIQTYFALFFLYLSYGFVRFSIGLFESSYQFLLKIIDLFESFLLIIYKFLEKPAELMIEWIAQIFLIEWSSDPSSFIPETFDMYFWYSFQKFFRNTRILGFVEFQNSTNIYNIMNSFEFSGFNGKQIQFHNYNNDILSIEKTLGTSMFSFSISNILGFFMQRRLWNFFHLFIDSMLKPDIDLIIRQKKGKIFWDIWADILIRAAEQYNINIPSLTSLKEEQEKLIEQLIQDPAFINFSVLNSLNNNNVSSPVSNNLQSIIMTKTYNFKNKSKISNISYNRNVLKNFYKTKSWSSNQYVTFNLKDTDLFLDISPPKSLLYVHFINGYEPIQYTLGSIMCEIYSGLFSNKVSKNLLIVNSHVSDLPLRSAISSNFLQSNKSSFDFQSRGSYGSLIIQALAGESEMKMMIDNANRYASLHRGVAVGMKLLRDVFESIVLQTPCFFLMEDLHVIGERRPMLISDDENSYEKEFSIFGFEQDEESEKNQMIYQSSRHSINDFRRPYKGDFSMLIPTNLYNKDLYSFKTFLNNTKPTRQKKYPISLSSIHDTIENKMFDQSYDKNKSLNASQSFNISRLQIVSENFFAPPATSPFTILMMKEQRKLKPKKVVKQISWNSFVAENIIASKNDSIRVKVAILADMTLRNFSYNKDMITDLLVIIDGVRSNRGFVVFATTHVPSILDPALRRPGRFDETISLPLLPNLMNRWSLFQMHFNQEILQKKVSKETFDRFEYGILTENFNFSQISNLISKTKLSCNVNYNRVKSPIIHPSQALQSFFIEKDFKMLPSNFCLSKSFAFVSRSASSSNKNLKKIYSQISFGYFQIGNLLISSDFLKDQTYFSLNNKSLLLEQSSPFVYNTLYSSLNTFKMFIMRLLGGKIAEFLLTKNQRNLYDSSNKTNKNQLTYASKAFASFAARGAKAKPTRMQSSEKAKVSDKFNLYYSSFTRGANQSFMGSKIPNKAQKLNFSIMDHMIRYKSWHFATSLIFSILQKRFLYNKNLIITKMLSFDNPNQSSLREPPSPPASSLLMPSKKYENFKRIERDFQQKSVFSIYEKMQMHQKQRFLKRLYNKPVLESFKSQLFENRFTSFESSFKEFSYNKDSNLLKLSSSHSYYKNRLNVRHRFSLINQWWNGQLAEHNVEVTYLSDIDWRTMYIQSYSESYNKNTKENHKNLLSDISSNNQPSYEKHQPSYEKLGLKQSKSILSYSKTSNKTDSMLDFPDADQHYNPRVRRWFLNANSWNYWLNFENTFYYEIYHHMIYDAFNKTSLYFNQNRELLDFFVYTYNIKGSLKEIDLIFILSRFYRK</sequence>
<organism evidence="4">
    <name type="scientific">Pseudopediastrum integrum</name>
    <dbReference type="NCBI Taxonomy" id="271402"/>
    <lineage>
        <taxon>Eukaryota</taxon>
        <taxon>Viridiplantae</taxon>
        <taxon>Chlorophyta</taxon>
        <taxon>core chlorophytes</taxon>
        <taxon>Chlorophyceae</taxon>
        <taxon>CS clade</taxon>
        <taxon>Sphaeropleales</taxon>
        <taxon>Hydrodictyaceae</taxon>
        <taxon>Pseudopediastrum</taxon>
    </lineage>
</organism>
<feature type="compositionally biased region" description="Basic residues" evidence="1">
    <location>
        <begin position="1222"/>
        <end position="1235"/>
    </location>
</feature>
<feature type="compositionally biased region" description="Basic residues" evidence="1">
    <location>
        <begin position="306"/>
        <end position="319"/>
    </location>
</feature>
<dbReference type="Gene3D" id="3.40.50.300">
    <property type="entry name" value="P-loop containing nucleotide triphosphate hydrolases"/>
    <property type="match status" value="1"/>
</dbReference>
<feature type="region of interest" description="Disordered" evidence="1">
    <location>
        <begin position="1222"/>
        <end position="1248"/>
    </location>
</feature>
<proteinExistence type="predicted"/>
<dbReference type="SUPFAM" id="SSF52540">
    <property type="entry name" value="P-loop containing nucleoside triphosphate hydrolases"/>
    <property type="match status" value="1"/>
</dbReference>
<dbReference type="RefSeq" id="YP_009492133.1">
    <property type="nucleotide sequence ID" value="NC_037921.1"/>
</dbReference>
<dbReference type="GO" id="GO:0005524">
    <property type="term" value="F:ATP binding"/>
    <property type="evidence" value="ECO:0007669"/>
    <property type="project" value="InterPro"/>
</dbReference>
<feature type="region of interest" description="Disordered" evidence="1">
    <location>
        <begin position="302"/>
        <end position="337"/>
    </location>
</feature>
<accession>A0A2U8GJF5</accession>
<evidence type="ECO:0000259" key="3">
    <source>
        <dbReference type="Pfam" id="PF00004"/>
    </source>
</evidence>
<name>A0A2U8GJF5_9CHLO</name>
<dbReference type="GO" id="GO:0051301">
    <property type="term" value="P:cell division"/>
    <property type="evidence" value="ECO:0007669"/>
    <property type="project" value="UniProtKB-KW"/>
</dbReference>
<gene>
    <name evidence="4" type="primary">ftsH</name>
</gene>
<feature type="compositionally biased region" description="Basic and acidic residues" evidence="1">
    <location>
        <begin position="2301"/>
        <end position="2316"/>
    </location>
</feature>
<keyword evidence="4" id="KW-0132">Cell division</keyword>
<dbReference type="GO" id="GO:0016887">
    <property type="term" value="F:ATP hydrolysis activity"/>
    <property type="evidence" value="ECO:0007669"/>
    <property type="project" value="InterPro"/>
</dbReference>
<feature type="compositionally biased region" description="Basic and acidic residues" evidence="1">
    <location>
        <begin position="320"/>
        <end position="329"/>
    </location>
</feature>
<feature type="region of interest" description="Disordered" evidence="1">
    <location>
        <begin position="2288"/>
        <end position="2316"/>
    </location>
</feature>
<keyword evidence="4" id="KW-0131">Cell cycle</keyword>